<name>A0A0F9HD92_9ZZZZ</name>
<protein>
    <submittedName>
        <fullName evidence="2">Uncharacterized protein</fullName>
    </submittedName>
</protein>
<evidence type="ECO:0000313" key="2">
    <source>
        <dbReference type="EMBL" id="KKL79640.1"/>
    </source>
</evidence>
<proteinExistence type="predicted"/>
<organism evidence="2">
    <name type="scientific">marine sediment metagenome</name>
    <dbReference type="NCBI Taxonomy" id="412755"/>
    <lineage>
        <taxon>unclassified sequences</taxon>
        <taxon>metagenomes</taxon>
        <taxon>ecological metagenomes</taxon>
    </lineage>
</organism>
<keyword evidence="1" id="KW-1133">Transmembrane helix</keyword>
<evidence type="ECO:0000256" key="1">
    <source>
        <dbReference type="SAM" id="Phobius"/>
    </source>
</evidence>
<comment type="caution">
    <text evidence="2">The sequence shown here is derived from an EMBL/GenBank/DDBJ whole genome shotgun (WGS) entry which is preliminary data.</text>
</comment>
<gene>
    <name evidence="2" type="ORF">LCGC14_2012780</name>
</gene>
<dbReference type="EMBL" id="LAZR01023108">
    <property type="protein sequence ID" value="KKL79640.1"/>
    <property type="molecule type" value="Genomic_DNA"/>
</dbReference>
<dbReference type="AlphaFoldDB" id="A0A0F9HD92"/>
<sequence length="43" mass="4564">MSHADKGHPTPLEKKEINFAAVVNIGTYAIAIGLIIYGVILNA</sequence>
<keyword evidence="1" id="KW-0472">Membrane</keyword>
<reference evidence="2" key="1">
    <citation type="journal article" date="2015" name="Nature">
        <title>Complex archaea that bridge the gap between prokaryotes and eukaryotes.</title>
        <authorList>
            <person name="Spang A."/>
            <person name="Saw J.H."/>
            <person name="Jorgensen S.L."/>
            <person name="Zaremba-Niedzwiedzka K."/>
            <person name="Martijn J."/>
            <person name="Lind A.E."/>
            <person name="van Eijk R."/>
            <person name="Schleper C."/>
            <person name="Guy L."/>
            <person name="Ettema T.J."/>
        </authorList>
    </citation>
    <scope>NUCLEOTIDE SEQUENCE</scope>
</reference>
<keyword evidence="1" id="KW-0812">Transmembrane</keyword>
<feature type="transmembrane region" description="Helical" evidence="1">
    <location>
        <begin position="21"/>
        <end position="40"/>
    </location>
</feature>
<accession>A0A0F9HD92</accession>